<name>A0ACA8D297_9ENTR</name>
<evidence type="ECO:0000313" key="2">
    <source>
        <dbReference type="Proteomes" id="UP000215286"/>
    </source>
</evidence>
<protein>
    <submittedName>
        <fullName evidence="1">Uncharacterized protein</fullName>
    </submittedName>
</protein>
<dbReference type="Proteomes" id="UP000215286">
    <property type="component" value="Chromosome"/>
</dbReference>
<sequence>MQVKEAVTLRKVPVYTLLPLCCNLAPNNNEFGDHASVSIFSPGSGLVRQIRAKNPALAN</sequence>
<organism evidence="1 2">
    <name type="scientific">Citrobacter farmeri</name>
    <dbReference type="NCBI Taxonomy" id="67824"/>
    <lineage>
        <taxon>Bacteria</taxon>
        <taxon>Pseudomonadati</taxon>
        <taxon>Pseudomonadota</taxon>
        <taxon>Gammaproteobacteria</taxon>
        <taxon>Enterobacterales</taxon>
        <taxon>Enterobacteriaceae</taxon>
        <taxon>Citrobacter</taxon>
    </lineage>
</organism>
<accession>A0ACA8D297</accession>
<proteinExistence type="predicted"/>
<evidence type="ECO:0000313" key="1">
    <source>
        <dbReference type="EMBL" id="AST78329.1"/>
    </source>
</evidence>
<dbReference type="EMBL" id="CP022695">
    <property type="protein sequence ID" value="AST78329.1"/>
    <property type="molecule type" value="Genomic_DNA"/>
</dbReference>
<reference evidence="1" key="1">
    <citation type="submission" date="2017-08" db="EMBL/GenBank/DDBJ databases">
        <title>Real-time genomic and epidemiological investigation of a multi-institutional outbreak of KPC-producing Enterobacteriaceae reveals complex transmission dynamics and informs management responses.</title>
        <authorList>
            <person name="Kwong J.C."/>
            <person name="Lane C."/>
            <person name="Romanes F."/>
            <person name="Goncalves da Silva A."/>
            <person name="Easton M."/>
            <person name="Cronin K."/>
            <person name="Waters M.J."/>
            <person name="Tomita T."/>
            <person name="Stevens K."/>
            <person name="Schultz M.B."/>
            <person name="Baines S.L."/>
            <person name="Sherry N.L."/>
            <person name="Carter G."/>
            <person name="Mu A."/>
            <person name="Sait M."/>
            <person name="Ballard S.A."/>
            <person name="Seemann T."/>
            <person name="Stinear T.P."/>
            <person name="Howden B.P."/>
        </authorList>
    </citation>
    <scope>NUCLEOTIDE SEQUENCE</scope>
    <source>
        <strain evidence="1">AUSMDU00008141</strain>
    </source>
</reference>
<gene>
    <name evidence="1" type="ORF">CI104_04150</name>
</gene>
<keyword evidence="2" id="KW-1185">Reference proteome</keyword>